<name>A0A9P6ZJ23_9AGAM</name>
<gene>
    <name evidence="2" type="ORF">EV702DRAFT_1050356</name>
</gene>
<reference evidence="2" key="1">
    <citation type="journal article" date="2020" name="New Phytol.">
        <title>Comparative genomics reveals dynamic genome evolution in host specialist ectomycorrhizal fungi.</title>
        <authorList>
            <person name="Lofgren L.A."/>
            <person name="Nguyen N.H."/>
            <person name="Vilgalys R."/>
            <person name="Ruytinx J."/>
            <person name="Liao H.L."/>
            <person name="Branco S."/>
            <person name="Kuo A."/>
            <person name="LaButti K."/>
            <person name="Lipzen A."/>
            <person name="Andreopoulos W."/>
            <person name="Pangilinan J."/>
            <person name="Riley R."/>
            <person name="Hundley H."/>
            <person name="Na H."/>
            <person name="Barry K."/>
            <person name="Grigoriev I.V."/>
            <person name="Stajich J.E."/>
            <person name="Kennedy P.G."/>
        </authorList>
    </citation>
    <scope>NUCLEOTIDE SEQUENCE</scope>
    <source>
        <strain evidence="2">DOB743</strain>
    </source>
</reference>
<feature type="compositionally biased region" description="Basic and acidic residues" evidence="1">
    <location>
        <begin position="188"/>
        <end position="198"/>
    </location>
</feature>
<keyword evidence="3" id="KW-1185">Reference proteome</keyword>
<evidence type="ECO:0000313" key="3">
    <source>
        <dbReference type="Proteomes" id="UP000714275"/>
    </source>
</evidence>
<protein>
    <submittedName>
        <fullName evidence="2">Uncharacterized protein</fullName>
    </submittedName>
</protein>
<dbReference type="Proteomes" id="UP000714275">
    <property type="component" value="Unassembled WGS sequence"/>
</dbReference>
<dbReference type="AlphaFoldDB" id="A0A9P6ZJ23"/>
<evidence type="ECO:0000256" key="1">
    <source>
        <dbReference type="SAM" id="MobiDB-lite"/>
    </source>
</evidence>
<evidence type="ECO:0000313" key="2">
    <source>
        <dbReference type="EMBL" id="KAG1767340.1"/>
    </source>
</evidence>
<organism evidence="2 3">
    <name type="scientific">Suillus placidus</name>
    <dbReference type="NCBI Taxonomy" id="48579"/>
    <lineage>
        <taxon>Eukaryota</taxon>
        <taxon>Fungi</taxon>
        <taxon>Dikarya</taxon>
        <taxon>Basidiomycota</taxon>
        <taxon>Agaricomycotina</taxon>
        <taxon>Agaricomycetes</taxon>
        <taxon>Agaricomycetidae</taxon>
        <taxon>Boletales</taxon>
        <taxon>Suillineae</taxon>
        <taxon>Suillaceae</taxon>
        <taxon>Suillus</taxon>
    </lineage>
</organism>
<dbReference type="EMBL" id="JABBWD010000087">
    <property type="protein sequence ID" value="KAG1767340.1"/>
    <property type="molecule type" value="Genomic_DNA"/>
</dbReference>
<comment type="caution">
    <text evidence="2">The sequence shown here is derived from an EMBL/GenBank/DDBJ whole genome shotgun (WGS) entry which is preliminary data.</text>
</comment>
<feature type="region of interest" description="Disordered" evidence="1">
    <location>
        <begin position="170"/>
        <end position="198"/>
    </location>
</feature>
<sequence>MARSTLDILDEVTMKQRVQEIIQYMQNTCPIISGGDSPVMDSTFVDWQRSKEKEDLSFFMKLCLICGLIATDKPAFASEGIDVKDQVCTGSPFSLDNFFSQCNGWLEFEKSVYSKGLSYHRRLRSIVFSDRIYQSSSLHRLAAGDWTAFPPMCSIPYNVSQPHCLRMWDSPPTEDPNPTEIETTPMMERSRRIRDGTC</sequence>
<dbReference type="OrthoDB" id="2619338at2759"/>
<proteinExistence type="predicted"/>
<accession>A0A9P6ZJ23</accession>